<dbReference type="InterPro" id="IPR017871">
    <property type="entry name" value="ABC_transporter-like_CS"/>
</dbReference>
<dbReference type="InterPro" id="IPR011990">
    <property type="entry name" value="TPR-like_helical_dom_sf"/>
</dbReference>
<evidence type="ECO:0000313" key="6">
    <source>
        <dbReference type="EMBL" id="NVE94952.1"/>
    </source>
</evidence>
<dbReference type="PANTHER" id="PTHR46743:SF2">
    <property type="entry name" value="TEICHOIC ACIDS EXPORT ATP-BINDING PROTEIN TAGH"/>
    <property type="match status" value="1"/>
</dbReference>
<dbReference type="InterPro" id="IPR027417">
    <property type="entry name" value="P-loop_NTPase"/>
</dbReference>
<dbReference type="SMART" id="SM00382">
    <property type="entry name" value="AAA"/>
    <property type="match status" value="1"/>
</dbReference>
<dbReference type="PANTHER" id="PTHR46743">
    <property type="entry name" value="TEICHOIC ACIDS EXPORT ATP-BINDING PROTEIN TAGH"/>
    <property type="match status" value="1"/>
</dbReference>
<dbReference type="InterPro" id="IPR019734">
    <property type="entry name" value="TPR_rpt"/>
</dbReference>
<evidence type="ECO:0000313" key="7">
    <source>
        <dbReference type="Proteomes" id="UP000546031"/>
    </source>
</evidence>
<dbReference type="CDD" id="cd03220">
    <property type="entry name" value="ABC_KpsT_Wzt"/>
    <property type="match status" value="1"/>
</dbReference>
<evidence type="ECO:0000256" key="1">
    <source>
        <dbReference type="ARBA" id="ARBA00005417"/>
    </source>
</evidence>
<keyword evidence="2" id="KW-0813">Transport</keyword>
<dbReference type="InterPro" id="IPR050683">
    <property type="entry name" value="Bact_Polysacc_Export_ATP-bd"/>
</dbReference>
<gene>
    <name evidence="6" type="ORF">HUO12_08595</name>
</gene>
<dbReference type="GO" id="GO:0016020">
    <property type="term" value="C:membrane"/>
    <property type="evidence" value="ECO:0007669"/>
    <property type="project" value="InterPro"/>
</dbReference>
<dbReference type="InterPro" id="IPR003593">
    <property type="entry name" value="AAA+_ATPase"/>
</dbReference>
<protein>
    <submittedName>
        <fullName evidence="6">ATP-binding cassette domain-containing protein</fullName>
    </submittedName>
</protein>
<evidence type="ECO:0000256" key="3">
    <source>
        <dbReference type="ARBA" id="ARBA00022741"/>
    </source>
</evidence>
<dbReference type="Gene3D" id="3.40.50.300">
    <property type="entry name" value="P-loop containing nucleotide triphosphate hydrolases"/>
    <property type="match status" value="1"/>
</dbReference>
<evidence type="ECO:0000256" key="4">
    <source>
        <dbReference type="ARBA" id="ARBA00022840"/>
    </source>
</evidence>
<keyword evidence="3" id="KW-0547">Nucleotide-binding</keyword>
<organism evidence="6 7">
    <name type="scientific">Altererythrobacter lutimaris</name>
    <dbReference type="NCBI Taxonomy" id="2743979"/>
    <lineage>
        <taxon>Bacteria</taxon>
        <taxon>Pseudomonadati</taxon>
        <taxon>Pseudomonadota</taxon>
        <taxon>Alphaproteobacteria</taxon>
        <taxon>Sphingomonadales</taxon>
        <taxon>Erythrobacteraceae</taxon>
        <taxon>Altererythrobacter</taxon>
    </lineage>
</organism>
<reference evidence="6 7" key="1">
    <citation type="submission" date="2020-06" db="EMBL/GenBank/DDBJ databases">
        <title>Altererythrobacter lutimaris sp. nov., a marine bacterium isolated from a tidal flat.</title>
        <authorList>
            <person name="Kim D."/>
            <person name="Yoo Y."/>
            <person name="Kim J.-J."/>
        </authorList>
    </citation>
    <scope>NUCLEOTIDE SEQUENCE [LARGE SCALE GENOMIC DNA]</scope>
    <source>
        <strain evidence="6 7">JGD-16</strain>
    </source>
</reference>
<dbReference type="InterPro" id="IPR003439">
    <property type="entry name" value="ABC_transporter-like_ATP-bd"/>
</dbReference>
<comment type="similarity">
    <text evidence="1">Belongs to the ABC transporter superfamily.</text>
</comment>
<dbReference type="GO" id="GO:0005524">
    <property type="term" value="F:ATP binding"/>
    <property type="evidence" value="ECO:0007669"/>
    <property type="project" value="UniProtKB-KW"/>
</dbReference>
<dbReference type="AlphaFoldDB" id="A0A850HHY6"/>
<accession>A0A850HHY6</accession>
<dbReference type="SMART" id="SM00028">
    <property type="entry name" value="TPR"/>
    <property type="match status" value="2"/>
</dbReference>
<dbReference type="PROSITE" id="PS00211">
    <property type="entry name" value="ABC_TRANSPORTER_1"/>
    <property type="match status" value="1"/>
</dbReference>
<keyword evidence="7" id="KW-1185">Reference proteome</keyword>
<dbReference type="EMBL" id="JABWTA010000001">
    <property type="protein sequence ID" value="NVE94952.1"/>
    <property type="molecule type" value="Genomic_DNA"/>
</dbReference>
<evidence type="ECO:0000259" key="5">
    <source>
        <dbReference type="PROSITE" id="PS50893"/>
    </source>
</evidence>
<dbReference type="Gene3D" id="1.25.40.10">
    <property type="entry name" value="Tetratricopeptide repeat domain"/>
    <property type="match status" value="1"/>
</dbReference>
<keyword evidence="4 6" id="KW-0067">ATP-binding</keyword>
<dbReference type="GO" id="GO:0140359">
    <property type="term" value="F:ABC-type transporter activity"/>
    <property type="evidence" value="ECO:0007669"/>
    <property type="project" value="InterPro"/>
</dbReference>
<feature type="domain" description="ABC transporter" evidence="5">
    <location>
        <begin position="2"/>
        <end position="221"/>
    </location>
</feature>
<dbReference type="Pfam" id="PF00005">
    <property type="entry name" value="ABC_tran"/>
    <property type="match status" value="1"/>
</dbReference>
<dbReference type="PROSITE" id="PS50893">
    <property type="entry name" value="ABC_TRANSPORTER_2"/>
    <property type="match status" value="1"/>
</dbReference>
<name>A0A850HHY6_9SPHN</name>
<sequence>MIQVRDVHKSYPTRFGEKTVLRGINFDLARGDRLGILGRNGAGKSTLIRLISGAEKPTSGTIESSMSISWPLAFGGAFQPQLTGVDNVRFITSIYDQDFDRNIAFVEDFAELGPYLREPVRSYSSGMRARLAFAISMIIEFDCFLIDEIGAVGDARFHDRCNHELFEVRGDRAMIIISHNASYVRQNCNRWAILHEGKLTLCDDFEEAYEEYKELIGANTRAQAQPVSFTNRARMIESSQHAALSDERFRALTQQADWARDQKQRQRAAEHYAKALALYPYQSSYWAQLGHMHKEQGEFAEAEVAYRTSVALGKPIADVEPHIKNVVKKQAGDYYYSAMHLPSDGPASEQPPTRPDIDWLSWMLRGQAQPSTDEYLRALRLYPNLDSLCASMLTEQSDALAGEKCTAQDAARLRQFAICQFGDALPDAARKQLEKSGASPEKLLAALKQQGAFARWPKTAAALAAQDPQMAA</sequence>
<dbReference type="SUPFAM" id="SSF52540">
    <property type="entry name" value="P-loop containing nucleoside triphosphate hydrolases"/>
    <property type="match status" value="1"/>
</dbReference>
<evidence type="ECO:0000256" key="2">
    <source>
        <dbReference type="ARBA" id="ARBA00022448"/>
    </source>
</evidence>
<comment type="caution">
    <text evidence="6">The sequence shown here is derived from an EMBL/GenBank/DDBJ whole genome shotgun (WGS) entry which is preliminary data.</text>
</comment>
<dbReference type="SUPFAM" id="SSF48452">
    <property type="entry name" value="TPR-like"/>
    <property type="match status" value="1"/>
</dbReference>
<dbReference type="GO" id="GO:0016887">
    <property type="term" value="F:ATP hydrolysis activity"/>
    <property type="evidence" value="ECO:0007669"/>
    <property type="project" value="InterPro"/>
</dbReference>
<dbReference type="InterPro" id="IPR015860">
    <property type="entry name" value="ABC_transpr_TagH-like"/>
</dbReference>
<dbReference type="Proteomes" id="UP000546031">
    <property type="component" value="Unassembled WGS sequence"/>
</dbReference>
<proteinExistence type="inferred from homology"/>